<name>A0A1G7HB80_9SPHI</name>
<gene>
    <name evidence="1" type="ORF">SAMN05216464_111147</name>
</gene>
<sequence>MLCNEEAIDLPQKITAVFYDIRLDARQPEGIGELQADGFLMRVKVWVSEHGYQNMKLAIQETILQDVKDAGIRYPVCKVTGCLFNHSGSEYLFDSIYLQFSTFG</sequence>
<dbReference type="EMBL" id="FNAI01000011">
    <property type="protein sequence ID" value="SDE97621.1"/>
    <property type="molecule type" value="Genomic_DNA"/>
</dbReference>
<dbReference type="AlphaFoldDB" id="A0A1G7HB80"/>
<dbReference type="Proteomes" id="UP000199072">
    <property type="component" value="Unassembled WGS sequence"/>
</dbReference>
<keyword evidence="2" id="KW-1185">Reference proteome</keyword>
<protein>
    <submittedName>
        <fullName evidence="1">Uncharacterized protein</fullName>
    </submittedName>
</protein>
<proteinExistence type="predicted"/>
<accession>A0A1G7HB80</accession>
<evidence type="ECO:0000313" key="2">
    <source>
        <dbReference type="Proteomes" id="UP000199072"/>
    </source>
</evidence>
<organism evidence="1 2">
    <name type="scientific">Mucilaginibacter pineti</name>
    <dbReference type="NCBI Taxonomy" id="1391627"/>
    <lineage>
        <taxon>Bacteria</taxon>
        <taxon>Pseudomonadati</taxon>
        <taxon>Bacteroidota</taxon>
        <taxon>Sphingobacteriia</taxon>
        <taxon>Sphingobacteriales</taxon>
        <taxon>Sphingobacteriaceae</taxon>
        <taxon>Mucilaginibacter</taxon>
    </lineage>
</organism>
<reference evidence="1 2" key="1">
    <citation type="submission" date="2016-10" db="EMBL/GenBank/DDBJ databases">
        <authorList>
            <person name="de Groot N.N."/>
        </authorList>
    </citation>
    <scope>NUCLEOTIDE SEQUENCE [LARGE SCALE GENOMIC DNA]</scope>
    <source>
        <strain evidence="1 2">47C3B</strain>
    </source>
</reference>
<evidence type="ECO:0000313" key="1">
    <source>
        <dbReference type="EMBL" id="SDE97621.1"/>
    </source>
</evidence>